<dbReference type="PANTHER" id="PTHR38592">
    <property type="entry name" value="BLL4819 PROTEIN"/>
    <property type="match status" value="1"/>
</dbReference>
<keyword evidence="3" id="KW-1185">Reference proteome</keyword>
<feature type="transmembrane region" description="Helical" evidence="1">
    <location>
        <begin position="161"/>
        <end position="180"/>
    </location>
</feature>
<dbReference type="Proteomes" id="UP000234882">
    <property type="component" value="Chromosome"/>
</dbReference>
<dbReference type="InterPro" id="IPR014550">
    <property type="entry name" value="UCP028704_OpgC"/>
</dbReference>
<dbReference type="Pfam" id="PF10129">
    <property type="entry name" value="OpgC_C"/>
    <property type="match status" value="1"/>
</dbReference>
<evidence type="ECO:0000256" key="1">
    <source>
        <dbReference type="SAM" id="Phobius"/>
    </source>
</evidence>
<evidence type="ECO:0000313" key="3">
    <source>
        <dbReference type="Proteomes" id="UP000234882"/>
    </source>
</evidence>
<feature type="transmembrane region" description="Helical" evidence="1">
    <location>
        <begin position="136"/>
        <end position="154"/>
    </location>
</feature>
<feature type="transmembrane region" description="Helical" evidence="1">
    <location>
        <begin position="37"/>
        <end position="60"/>
    </location>
</feature>
<feature type="transmembrane region" description="Helical" evidence="1">
    <location>
        <begin position="303"/>
        <end position="325"/>
    </location>
</feature>
<accession>A0A2K9MDL6</accession>
<feature type="transmembrane region" description="Helical" evidence="1">
    <location>
        <begin position="345"/>
        <end position="362"/>
    </location>
</feature>
<dbReference type="PANTHER" id="PTHR38592:SF3">
    <property type="entry name" value="BLL4819 PROTEIN"/>
    <property type="match status" value="1"/>
</dbReference>
<name>A0A2K9MDL6_9RHOB</name>
<dbReference type="RefSeq" id="WP_101499095.1">
    <property type="nucleotide sequence ID" value="NZ_CP025583.1"/>
</dbReference>
<feature type="transmembrane region" description="Helical" evidence="1">
    <location>
        <begin position="223"/>
        <end position="244"/>
    </location>
</feature>
<organism evidence="2 3">
    <name type="scientific">Paracoccus jeotgali</name>
    <dbReference type="NCBI Taxonomy" id="2065379"/>
    <lineage>
        <taxon>Bacteria</taxon>
        <taxon>Pseudomonadati</taxon>
        <taxon>Pseudomonadota</taxon>
        <taxon>Alphaproteobacteria</taxon>
        <taxon>Rhodobacterales</taxon>
        <taxon>Paracoccaceae</taxon>
        <taxon>Paracoccus</taxon>
    </lineage>
</organism>
<dbReference type="AlphaFoldDB" id="A0A2K9MDL6"/>
<dbReference type="OrthoDB" id="9775975at2"/>
<gene>
    <name evidence="2" type="ORF">CYR75_05095</name>
</gene>
<feature type="transmembrane region" description="Helical" evidence="1">
    <location>
        <begin position="192"/>
        <end position="211"/>
    </location>
</feature>
<dbReference type="KEGG" id="paru:CYR75_05095"/>
<keyword evidence="1" id="KW-1133">Transmembrane helix</keyword>
<proteinExistence type="predicted"/>
<protein>
    <recommendedName>
        <fullName evidence="4">OpgC domain-containing protein</fullName>
    </recommendedName>
</protein>
<evidence type="ECO:0008006" key="4">
    <source>
        <dbReference type="Google" id="ProtNLM"/>
    </source>
</evidence>
<feature type="transmembrane region" description="Helical" evidence="1">
    <location>
        <begin position="12"/>
        <end position="31"/>
    </location>
</feature>
<reference evidence="3" key="1">
    <citation type="submission" date="2017-12" db="EMBL/GenBank/DDBJ databases">
        <title>Genomic analysis of Paracoccus sp. CBA4604.</title>
        <authorList>
            <person name="Roh S.W."/>
            <person name="Kim J.Y."/>
            <person name="Kim J.S."/>
        </authorList>
    </citation>
    <scope>NUCLEOTIDE SEQUENCE [LARGE SCALE GENOMIC DNA]</scope>
    <source>
        <strain evidence="3">CBA4604</strain>
    </source>
</reference>
<dbReference type="EMBL" id="CP025583">
    <property type="protein sequence ID" value="AUM73741.1"/>
    <property type="molecule type" value="Genomic_DNA"/>
</dbReference>
<keyword evidence="1" id="KW-0812">Transmembrane</keyword>
<evidence type="ECO:0000313" key="2">
    <source>
        <dbReference type="EMBL" id="AUM73741.1"/>
    </source>
</evidence>
<sequence>MKRIVALDMLRGYALIAIMLDHMPISVLRQVTLSNFAIFDAAELFVLLSGFLVGLVWLGIETRQGIRAAQWRFFRRAIQVWLALIAGSVLLALLSRGLFEAGLPHTAVWSEYARWIVEFPLGYVVTLATLYMQPNLMDVLALYVLLLAVVPLTVPLMRRWPLAFAIGSVAVWAFAVPLNAMLPNQRASGGLLFNPFGWQALFHAGIAMGLFREQFMPVLLRHRRTLTVTACVILLYSLAMAQLWRYGPEAKALSKQLWQLVGPVDKWSLDEVRFIAILAASWIVAVPLAQPMARLAGTGAGRAMALIGRGGLISFVGCVLLSVLGDALMNTPGPTPWGRRLAVDLWTLAALWLVGVGAAAYARRKARRAAKVELAG</sequence>
<feature type="transmembrane region" description="Helical" evidence="1">
    <location>
        <begin position="80"/>
        <end position="99"/>
    </location>
</feature>
<dbReference type="PIRSF" id="PIRSF028704">
    <property type="entry name" value="UPC028704"/>
    <property type="match status" value="1"/>
</dbReference>
<keyword evidence="1" id="KW-0472">Membrane</keyword>